<gene>
    <name evidence="2" type="ORF">CLH61_06160</name>
</gene>
<dbReference type="AlphaFoldDB" id="A0A2G1UMK6"/>
<feature type="transmembrane region" description="Helical" evidence="1">
    <location>
        <begin position="35"/>
        <end position="56"/>
    </location>
</feature>
<dbReference type="Proteomes" id="UP000231409">
    <property type="component" value="Unassembled WGS sequence"/>
</dbReference>
<evidence type="ECO:0000256" key="1">
    <source>
        <dbReference type="SAM" id="Phobius"/>
    </source>
</evidence>
<organism evidence="2 3">
    <name type="scientific">Marinobacter profundi</name>
    <dbReference type="NCBI Taxonomy" id="2666256"/>
    <lineage>
        <taxon>Bacteria</taxon>
        <taxon>Pseudomonadati</taxon>
        <taxon>Pseudomonadota</taxon>
        <taxon>Gammaproteobacteria</taxon>
        <taxon>Pseudomonadales</taxon>
        <taxon>Marinobacteraceae</taxon>
        <taxon>Marinobacter</taxon>
    </lineage>
</organism>
<keyword evidence="1" id="KW-0472">Membrane</keyword>
<dbReference type="EMBL" id="NTFH01000005">
    <property type="protein sequence ID" value="PHQ15734.1"/>
    <property type="molecule type" value="Genomic_DNA"/>
</dbReference>
<keyword evidence="3" id="KW-1185">Reference proteome</keyword>
<evidence type="ECO:0000313" key="2">
    <source>
        <dbReference type="EMBL" id="PHQ15734.1"/>
    </source>
</evidence>
<reference evidence="2 3" key="1">
    <citation type="submission" date="2017-09" db="EMBL/GenBank/DDBJ databases">
        <title>The draft genome sequences of Marinobacter sp. PWS21.</title>
        <authorList>
            <person name="Cao J."/>
        </authorList>
    </citation>
    <scope>NUCLEOTIDE SEQUENCE [LARGE SCALE GENOMIC DNA]</scope>
    <source>
        <strain evidence="2 3">PWS21</strain>
    </source>
</reference>
<name>A0A2G1UMK6_9GAMM</name>
<evidence type="ECO:0000313" key="3">
    <source>
        <dbReference type="Proteomes" id="UP000231409"/>
    </source>
</evidence>
<dbReference type="RefSeq" id="WP_099613838.1">
    <property type="nucleotide sequence ID" value="NZ_KZ319369.1"/>
</dbReference>
<sequence length="161" mass="18214">MIVNHHRKCPECNEVIEKAAPGCKYCGENFRINTVYTWMVNIGTLVFVGAMMWVLISWEIGHFYDPPALVAERPSKSVTGEYYIGAIALGCVTEDVYSRAFSMMTNREWEALARVVESGQCVELPEGMRVHIEDSTFSMVRIRPAGEVTAYWTGIEVPIER</sequence>
<comment type="caution">
    <text evidence="2">The sequence shown here is derived from an EMBL/GenBank/DDBJ whole genome shotgun (WGS) entry which is preliminary data.</text>
</comment>
<protein>
    <submittedName>
        <fullName evidence="2">Uncharacterized protein</fullName>
    </submittedName>
</protein>
<keyword evidence="1" id="KW-0812">Transmembrane</keyword>
<keyword evidence="1" id="KW-1133">Transmembrane helix</keyword>
<proteinExistence type="predicted"/>
<accession>A0A2G1UMK6</accession>